<dbReference type="RefSeq" id="WP_309490287.1">
    <property type="nucleotide sequence ID" value="NZ_JAENIG010000007.1"/>
</dbReference>
<gene>
    <name evidence="9" type="primary">gluQRS</name>
    <name evidence="9" type="ORF">JIN83_11945</name>
</gene>
<reference evidence="9" key="1">
    <citation type="submission" date="2021-01" db="EMBL/GenBank/DDBJ databases">
        <title>Modified the classification status of verrucomicrobia.</title>
        <authorList>
            <person name="Feng X."/>
        </authorList>
    </citation>
    <scope>NUCLEOTIDE SEQUENCE</scope>
    <source>
        <strain evidence="9">5K15</strain>
    </source>
</reference>
<dbReference type="EC" id="6.1.1.-" evidence="9"/>
<keyword evidence="10" id="KW-1185">Reference proteome</keyword>
<evidence type="ECO:0000259" key="8">
    <source>
        <dbReference type="Pfam" id="PF00749"/>
    </source>
</evidence>
<keyword evidence="4" id="KW-0862">Zinc</keyword>
<keyword evidence="2" id="KW-0479">Metal-binding</keyword>
<name>A0AAE2SCH4_9BACT</name>
<keyword evidence="5 7" id="KW-0067">ATP-binding</keyword>
<dbReference type="NCBIfam" id="NF004315">
    <property type="entry name" value="PRK05710.1-4"/>
    <property type="match status" value="1"/>
</dbReference>
<sequence length="276" mass="31025">MTTRFAPSPTGLLHLGHAYAAMFARDLAHSQGGAFLLRYEDIDGTRVRDEYYLDIERDLAWLGIQWDGTPLRQTDRLTDYAMAINLLKARGVVYPCFCTRREIQEEIQAMDGAPQGPEGPLYPGTCRNLSPEQRQHRIDAGEPHCWRLDTMAAAEQTGPLSFTDRIQGKIDVDPSLLGDVILARKDIATSYHIAVVVDDAMQEISDVTRGEDLLASTHVHRLLQELLGLPEPIYHHHRLILDAEGKRLAKRDKALSIQTLRERGASPEEVLQMVQP</sequence>
<evidence type="ECO:0000256" key="7">
    <source>
        <dbReference type="RuleBase" id="RU363037"/>
    </source>
</evidence>
<dbReference type="InterPro" id="IPR049940">
    <property type="entry name" value="GluQ/Sye"/>
</dbReference>
<dbReference type="InterPro" id="IPR000924">
    <property type="entry name" value="Glu/Gln-tRNA-synth"/>
</dbReference>
<evidence type="ECO:0000256" key="4">
    <source>
        <dbReference type="ARBA" id="ARBA00022833"/>
    </source>
</evidence>
<dbReference type="Proteomes" id="UP000634206">
    <property type="component" value="Unassembled WGS sequence"/>
</dbReference>
<evidence type="ECO:0000256" key="3">
    <source>
        <dbReference type="ARBA" id="ARBA00022741"/>
    </source>
</evidence>
<organism evidence="9 10">
    <name type="scientific">Oceaniferula flava</name>
    <dbReference type="NCBI Taxonomy" id="2800421"/>
    <lineage>
        <taxon>Bacteria</taxon>
        <taxon>Pseudomonadati</taxon>
        <taxon>Verrucomicrobiota</taxon>
        <taxon>Verrucomicrobiia</taxon>
        <taxon>Verrucomicrobiales</taxon>
        <taxon>Verrucomicrobiaceae</taxon>
        <taxon>Oceaniferula</taxon>
    </lineage>
</organism>
<dbReference type="Gene3D" id="3.40.50.620">
    <property type="entry name" value="HUPs"/>
    <property type="match status" value="1"/>
</dbReference>
<dbReference type="PRINTS" id="PR00987">
    <property type="entry name" value="TRNASYNTHGLU"/>
</dbReference>
<dbReference type="SUPFAM" id="SSF52374">
    <property type="entry name" value="Nucleotidylyl transferase"/>
    <property type="match status" value="1"/>
</dbReference>
<dbReference type="InterPro" id="IPR014729">
    <property type="entry name" value="Rossmann-like_a/b/a_fold"/>
</dbReference>
<dbReference type="PANTHER" id="PTHR43311:SF1">
    <property type="entry name" value="GLUTAMYL-Q TRNA(ASP) SYNTHETASE"/>
    <property type="match status" value="1"/>
</dbReference>
<dbReference type="InterPro" id="IPR020058">
    <property type="entry name" value="Glu/Gln-tRNA-synth_Ib_cat-dom"/>
</dbReference>
<accession>A0AAE2SCH4</accession>
<evidence type="ECO:0000256" key="1">
    <source>
        <dbReference type="ARBA" id="ARBA00022598"/>
    </source>
</evidence>
<keyword evidence="6 7" id="KW-0030">Aminoacyl-tRNA synthetase</keyword>
<proteinExistence type="inferred from homology"/>
<dbReference type="InterPro" id="IPR001412">
    <property type="entry name" value="aa-tRNA-synth_I_CS"/>
</dbReference>
<comment type="similarity">
    <text evidence="7">Belongs to the class-I aminoacyl-tRNA synthetase family.</text>
</comment>
<evidence type="ECO:0000256" key="2">
    <source>
        <dbReference type="ARBA" id="ARBA00022723"/>
    </source>
</evidence>
<evidence type="ECO:0000256" key="6">
    <source>
        <dbReference type="ARBA" id="ARBA00023146"/>
    </source>
</evidence>
<dbReference type="GO" id="GO:0004818">
    <property type="term" value="F:glutamate-tRNA ligase activity"/>
    <property type="evidence" value="ECO:0007669"/>
    <property type="project" value="TreeGrafter"/>
</dbReference>
<keyword evidence="7" id="KW-0648">Protein biosynthesis</keyword>
<evidence type="ECO:0000256" key="5">
    <source>
        <dbReference type="ARBA" id="ARBA00022840"/>
    </source>
</evidence>
<feature type="domain" description="Glutamyl/glutaminyl-tRNA synthetase class Ib catalytic" evidence="8">
    <location>
        <begin position="2"/>
        <end position="274"/>
    </location>
</feature>
<keyword evidence="1 7" id="KW-0436">Ligase</keyword>
<evidence type="ECO:0000313" key="9">
    <source>
        <dbReference type="EMBL" id="MBK1855676.1"/>
    </source>
</evidence>
<evidence type="ECO:0000313" key="10">
    <source>
        <dbReference type="Proteomes" id="UP000634206"/>
    </source>
</evidence>
<dbReference type="EMBL" id="JAENIG010000007">
    <property type="protein sequence ID" value="MBK1855676.1"/>
    <property type="molecule type" value="Genomic_DNA"/>
</dbReference>
<dbReference type="PANTHER" id="PTHR43311">
    <property type="entry name" value="GLUTAMATE--TRNA LIGASE"/>
    <property type="match status" value="1"/>
</dbReference>
<keyword evidence="3 7" id="KW-0547">Nucleotide-binding</keyword>
<dbReference type="GO" id="GO:0005829">
    <property type="term" value="C:cytosol"/>
    <property type="evidence" value="ECO:0007669"/>
    <property type="project" value="TreeGrafter"/>
</dbReference>
<dbReference type="AlphaFoldDB" id="A0AAE2SCH4"/>
<comment type="caution">
    <text evidence="9">The sequence shown here is derived from an EMBL/GenBank/DDBJ whole genome shotgun (WGS) entry which is preliminary data.</text>
</comment>
<dbReference type="Pfam" id="PF00749">
    <property type="entry name" value="tRNA-synt_1c"/>
    <property type="match status" value="1"/>
</dbReference>
<dbReference type="GO" id="GO:0005524">
    <property type="term" value="F:ATP binding"/>
    <property type="evidence" value="ECO:0007669"/>
    <property type="project" value="UniProtKB-KW"/>
</dbReference>
<dbReference type="GO" id="GO:0006424">
    <property type="term" value="P:glutamyl-tRNA aminoacylation"/>
    <property type="evidence" value="ECO:0007669"/>
    <property type="project" value="TreeGrafter"/>
</dbReference>
<protein>
    <submittedName>
        <fullName evidence="9">tRNA glutamyl-Q(34) synthetase GluQRS</fullName>
        <ecNumber evidence="9">6.1.1.-</ecNumber>
    </submittedName>
</protein>
<dbReference type="PROSITE" id="PS00178">
    <property type="entry name" value="AA_TRNA_LIGASE_I"/>
    <property type="match status" value="1"/>
</dbReference>